<keyword evidence="1" id="KW-1185">Reference proteome</keyword>
<dbReference type="Proteomes" id="UP000887565">
    <property type="component" value="Unplaced"/>
</dbReference>
<dbReference type="WBParaSite" id="nRc.2.0.1.t19706-RA">
    <property type="protein sequence ID" value="nRc.2.0.1.t19706-RA"/>
    <property type="gene ID" value="nRc.2.0.1.g19706"/>
</dbReference>
<reference evidence="2" key="1">
    <citation type="submission" date="2022-11" db="UniProtKB">
        <authorList>
            <consortium name="WormBaseParasite"/>
        </authorList>
    </citation>
    <scope>IDENTIFICATION</scope>
</reference>
<proteinExistence type="predicted"/>
<protein>
    <submittedName>
        <fullName evidence="2">Uncharacterized protein</fullName>
    </submittedName>
</protein>
<evidence type="ECO:0000313" key="2">
    <source>
        <dbReference type="WBParaSite" id="nRc.2.0.1.t19706-RA"/>
    </source>
</evidence>
<organism evidence="1 2">
    <name type="scientific">Romanomermis culicivorax</name>
    <name type="common">Nematode worm</name>
    <dbReference type="NCBI Taxonomy" id="13658"/>
    <lineage>
        <taxon>Eukaryota</taxon>
        <taxon>Metazoa</taxon>
        <taxon>Ecdysozoa</taxon>
        <taxon>Nematoda</taxon>
        <taxon>Enoplea</taxon>
        <taxon>Dorylaimia</taxon>
        <taxon>Mermithida</taxon>
        <taxon>Mermithoidea</taxon>
        <taxon>Mermithidae</taxon>
        <taxon>Romanomermis</taxon>
    </lineage>
</organism>
<name>A0A915IZR9_ROMCU</name>
<dbReference type="AlphaFoldDB" id="A0A915IZR9"/>
<evidence type="ECO:0000313" key="1">
    <source>
        <dbReference type="Proteomes" id="UP000887565"/>
    </source>
</evidence>
<sequence length="38" mass="4195">MSQALARDLPCFEARSHKASIFDKILISIYNITGAQNA</sequence>
<accession>A0A915IZR9</accession>